<evidence type="ECO:0000259" key="8">
    <source>
        <dbReference type="PROSITE" id="PS50850"/>
    </source>
</evidence>
<name>A0A316ZHI8_9BASI</name>
<keyword evidence="5 7" id="KW-0472">Membrane</keyword>
<dbReference type="RefSeq" id="XP_025601499.1">
    <property type="nucleotide sequence ID" value="XM_025744809.1"/>
</dbReference>
<accession>A0A316ZHI8</accession>
<dbReference type="InterPro" id="IPR036259">
    <property type="entry name" value="MFS_trans_sf"/>
</dbReference>
<feature type="transmembrane region" description="Helical" evidence="7">
    <location>
        <begin position="446"/>
        <end position="471"/>
    </location>
</feature>
<feature type="transmembrane region" description="Helical" evidence="7">
    <location>
        <begin position="256"/>
        <end position="273"/>
    </location>
</feature>
<keyword evidence="3 7" id="KW-0812">Transmembrane</keyword>
<evidence type="ECO:0000313" key="10">
    <source>
        <dbReference type="Proteomes" id="UP000245946"/>
    </source>
</evidence>
<dbReference type="InterPro" id="IPR050360">
    <property type="entry name" value="MFS_Sugar_Transporters"/>
</dbReference>
<feature type="domain" description="Major facilitator superfamily (MFS) profile" evidence="8">
    <location>
        <begin position="81"/>
        <end position="538"/>
    </location>
</feature>
<evidence type="ECO:0000256" key="6">
    <source>
        <dbReference type="SAM" id="MobiDB-lite"/>
    </source>
</evidence>
<dbReference type="PROSITE" id="PS50850">
    <property type="entry name" value="MFS"/>
    <property type="match status" value="1"/>
</dbReference>
<evidence type="ECO:0000256" key="1">
    <source>
        <dbReference type="ARBA" id="ARBA00004141"/>
    </source>
</evidence>
<dbReference type="OrthoDB" id="2544694at2759"/>
<feature type="compositionally biased region" description="Low complexity" evidence="6">
    <location>
        <begin position="25"/>
        <end position="34"/>
    </location>
</feature>
<dbReference type="GO" id="GO:0016020">
    <property type="term" value="C:membrane"/>
    <property type="evidence" value="ECO:0007669"/>
    <property type="project" value="UniProtKB-SubCell"/>
</dbReference>
<evidence type="ECO:0000256" key="4">
    <source>
        <dbReference type="ARBA" id="ARBA00022989"/>
    </source>
</evidence>
<reference evidence="9 10" key="1">
    <citation type="journal article" date="2018" name="Mol. Biol. Evol.">
        <title>Broad Genomic Sampling Reveals a Smut Pathogenic Ancestry of the Fungal Clade Ustilaginomycotina.</title>
        <authorList>
            <person name="Kijpornyongpan T."/>
            <person name="Mondo S.J."/>
            <person name="Barry K."/>
            <person name="Sandor L."/>
            <person name="Lee J."/>
            <person name="Lipzen A."/>
            <person name="Pangilinan J."/>
            <person name="LaButti K."/>
            <person name="Hainaut M."/>
            <person name="Henrissat B."/>
            <person name="Grigoriev I.V."/>
            <person name="Spatafora J.W."/>
            <person name="Aime M.C."/>
        </authorList>
    </citation>
    <scope>NUCLEOTIDE SEQUENCE [LARGE SCALE GENOMIC DNA]</scope>
    <source>
        <strain evidence="9 10">MCA 4186</strain>
    </source>
</reference>
<comment type="similarity">
    <text evidence="2">Belongs to the major facilitator superfamily. Sugar transporter (TC 2.A.1.1) family.</text>
</comment>
<proteinExistence type="inferred from homology"/>
<dbReference type="InterPro" id="IPR005829">
    <property type="entry name" value="Sugar_transporter_CS"/>
</dbReference>
<feature type="transmembrane region" description="Helical" evidence="7">
    <location>
        <begin position="515"/>
        <end position="534"/>
    </location>
</feature>
<dbReference type="Proteomes" id="UP000245946">
    <property type="component" value="Unassembled WGS sequence"/>
</dbReference>
<feature type="transmembrane region" description="Helical" evidence="7">
    <location>
        <begin position="83"/>
        <end position="105"/>
    </location>
</feature>
<dbReference type="PROSITE" id="PS00216">
    <property type="entry name" value="SUGAR_TRANSPORT_1"/>
    <property type="match status" value="1"/>
</dbReference>
<protein>
    <recommendedName>
        <fullName evidence="8">Major facilitator superfamily (MFS) profile domain-containing protein</fullName>
    </recommendedName>
</protein>
<dbReference type="Gene3D" id="1.20.1250.20">
    <property type="entry name" value="MFS general substrate transporter like domains"/>
    <property type="match status" value="1"/>
</dbReference>
<dbReference type="PANTHER" id="PTHR48022">
    <property type="entry name" value="PLASTIDIC GLUCOSE TRANSPORTER 4"/>
    <property type="match status" value="1"/>
</dbReference>
<organism evidence="9 10">
    <name type="scientific">Tilletiopsis washingtonensis</name>
    <dbReference type="NCBI Taxonomy" id="58919"/>
    <lineage>
        <taxon>Eukaryota</taxon>
        <taxon>Fungi</taxon>
        <taxon>Dikarya</taxon>
        <taxon>Basidiomycota</taxon>
        <taxon>Ustilaginomycotina</taxon>
        <taxon>Exobasidiomycetes</taxon>
        <taxon>Entylomatales</taxon>
        <taxon>Entylomatales incertae sedis</taxon>
        <taxon>Tilletiopsis</taxon>
    </lineage>
</organism>
<dbReference type="AlphaFoldDB" id="A0A316ZHI8"/>
<keyword evidence="4 7" id="KW-1133">Transmembrane helix</keyword>
<sequence length="602" mass="65328">MSAAEALAQRPASPASGASTRDSHATAAAPTAPAGEKGEQLYVPPVKDEEPKTAFRRFTHRLSNLPEWPISKDGKISGRALNLAIGVACSSGFLAFGVMSGLLTLDDFQRAIPLMTPFTPSNALCQEPGMCLGTEAIQANGVAVYQIGCRRSSVFWGLAVMIIGTIPQVALGGSPATSYGLFCAGRVVGGGNGDVLRLTRAQSTIPTWQSECAKPHQRGFLIILAGALIAGGIAISYWIGYAFFFLEGSIRWRFPLAFQIVFCLFVMVAVLFLPDSPRWLMMRGRREEARDVIARLSDAPLDSSEVALEMRNIEETLHVQMAGGGFKFRELLDRGPSRNLQRTTIAVAAQFGQQIGGINLVTYYLSTLLENSLGFEQEMSRLLAGVNGTEYFLAGCLALPLIERLGRRKLLLTGAIGCSICMAVIAGCVSTGIIDAEGAPVLAPAPGITAVTFIFLFNTFFGVSWLGLTWLYPAEVTNLRTRIQANALATLMNWLINWLIVMISPPMLAALTYRTYIVFAVTNAALVPMVYFFFPETKSRSLEELDVMFAQAHALDIWTVKHSLEMPRLVGEDLEHEARKYFGDGAVREKSPAQPTAPEQQA</sequence>
<dbReference type="Pfam" id="PF00083">
    <property type="entry name" value="Sugar_tr"/>
    <property type="match status" value="1"/>
</dbReference>
<feature type="transmembrane region" description="Helical" evidence="7">
    <location>
        <begin position="483"/>
        <end position="503"/>
    </location>
</feature>
<dbReference type="PANTHER" id="PTHR48022:SF68">
    <property type="entry name" value="MAJOR FACILITATOR SUPERFAMILY (MFS) PROFILE DOMAIN-CONTAINING PROTEIN-RELATED"/>
    <property type="match status" value="1"/>
</dbReference>
<evidence type="ECO:0000256" key="7">
    <source>
        <dbReference type="SAM" id="Phobius"/>
    </source>
</evidence>
<evidence type="ECO:0000256" key="2">
    <source>
        <dbReference type="ARBA" id="ARBA00010992"/>
    </source>
</evidence>
<feature type="transmembrane region" description="Helical" evidence="7">
    <location>
        <begin position="410"/>
        <end position="434"/>
    </location>
</feature>
<evidence type="ECO:0000256" key="3">
    <source>
        <dbReference type="ARBA" id="ARBA00022692"/>
    </source>
</evidence>
<dbReference type="SUPFAM" id="SSF103473">
    <property type="entry name" value="MFS general substrate transporter"/>
    <property type="match status" value="1"/>
</dbReference>
<evidence type="ECO:0000256" key="5">
    <source>
        <dbReference type="ARBA" id="ARBA00023136"/>
    </source>
</evidence>
<keyword evidence="10" id="KW-1185">Reference proteome</keyword>
<feature type="region of interest" description="Disordered" evidence="6">
    <location>
        <begin position="1"/>
        <end position="45"/>
    </location>
</feature>
<dbReference type="InterPro" id="IPR020846">
    <property type="entry name" value="MFS_dom"/>
</dbReference>
<dbReference type="EMBL" id="KZ819283">
    <property type="protein sequence ID" value="PWO01221.1"/>
    <property type="molecule type" value="Genomic_DNA"/>
</dbReference>
<dbReference type="InterPro" id="IPR005828">
    <property type="entry name" value="MFS_sugar_transport-like"/>
</dbReference>
<dbReference type="GO" id="GO:0005351">
    <property type="term" value="F:carbohydrate:proton symporter activity"/>
    <property type="evidence" value="ECO:0007669"/>
    <property type="project" value="TreeGrafter"/>
</dbReference>
<dbReference type="GeneID" id="37272353"/>
<gene>
    <name evidence="9" type="ORF">FA09DRAFT_347673</name>
</gene>
<dbReference type="STRING" id="58919.A0A316ZHI8"/>
<feature type="transmembrane region" description="Helical" evidence="7">
    <location>
        <begin position="220"/>
        <end position="244"/>
    </location>
</feature>
<comment type="subcellular location">
    <subcellularLocation>
        <location evidence="1">Membrane</location>
        <topology evidence="1">Multi-pass membrane protein</topology>
    </subcellularLocation>
</comment>
<evidence type="ECO:0000313" key="9">
    <source>
        <dbReference type="EMBL" id="PWO01221.1"/>
    </source>
</evidence>